<proteinExistence type="predicted"/>
<keyword evidence="1" id="KW-0812">Transmembrane</keyword>
<sequence length="748" mass="85827">MKIRIKIKHLVLGVVSVILLFIVLHNISPRIELMIAQKQLEQGNLESKAKILSLIHNTKSNKHKWKLIEKYVIEPKETELIHRFDVFISPGFTMASGDIDGKIHFTQDEGMQLLRQYVQGAPAGRFLMFAAVQLSDYYAMDGDLQAAADLLEMVIQKFENDIHNGLNSDRAISSYLYELKLELASTNDGLDQPERAAQQYEYLADAPYGDRDDIIGKAALYHSEMLLRRGSPHAAKEVLNQLSEGSNRRNKNSEVTSRINQLNNRLQSILDRELLSTVSGTVQSSEGEPMPFVGIMLRKKIDQYHSPLRSEPYQMLTDAKGQYRFESVEAGSYQLAIGLNYEQIDGRTWSIDAGDWVEVARGSQQSIDVTMQPLIQLRTPVNNEEIRDDTIYFEWDSFPEAAYYKVNIGMQLQDGGKIMTSIANYIEGNSLRVSVQDLYDQRVGISYEDRNEWTTVDPGGVLGFANPAGFFFWSVDAYREDGTRLTSSSGYRLNEQTIDSLPYFLLKEREETPEDRLVLDRKYDEALEGYTRKVKLNPGDVHSLRMKLRMLQLKDMLAEDIASKGSKETLIALEAMIGQRPAPTYLWELADYFYNHEEWDEYNQAFDRYLSIRGDHEDRSYTDSLHATALMKQGKYRESETWFEQSIPLDPSHRFIGNYLAAHLLGKGTLESVLRLAEKYPDRMNSTDWAVLVKRMLIESKGEPDFTEILKDKLKWIVDGDETAIQRWEPEQGYKEIKPFLRALLDVD</sequence>
<feature type="transmembrane region" description="Helical" evidence="1">
    <location>
        <begin position="7"/>
        <end position="27"/>
    </location>
</feature>
<dbReference type="InterPro" id="IPR011990">
    <property type="entry name" value="TPR-like_helical_dom_sf"/>
</dbReference>
<dbReference type="Gene3D" id="1.25.40.10">
    <property type="entry name" value="Tetratricopeptide repeat domain"/>
    <property type="match status" value="1"/>
</dbReference>
<dbReference type="SUPFAM" id="SSF49452">
    <property type="entry name" value="Starch-binding domain-like"/>
    <property type="match status" value="1"/>
</dbReference>
<organism evidence="2 3">
    <name type="scientific">Paenibacillus solani</name>
    <dbReference type="NCBI Taxonomy" id="1705565"/>
    <lineage>
        <taxon>Bacteria</taxon>
        <taxon>Bacillati</taxon>
        <taxon>Bacillota</taxon>
        <taxon>Bacilli</taxon>
        <taxon>Bacillales</taxon>
        <taxon>Paenibacillaceae</taxon>
        <taxon>Paenibacillus</taxon>
    </lineage>
</organism>
<dbReference type="InterPro" id="IPR013784">
    <property type="entry name" value="Carb-bd-like_fold"/>
</dbReference>
<protein>
    <recommendedName>
        <fullName evidence="4">Carboxypeptidase regulatory-like domain-containing protein</fullName>
    </recommendedName>
</protein>
<keyword evidence="1" id="KW-1133">Transmembrane helix</keyword>
<name>A0A0M1P6I8_9BACL</name>
<dbReference type="GO" id="GO:0030246">
    <property type="term" value="F:carbohydrate binding"/>
    <property type="evidence" value="ECO:0007669"/>
    <property type="project" value="InterPro"/>
</dbReference>
<dbReference type="EMBL" id="LIUT01000001">
    <property type="protein sequence ID" value="KOR90098.1"/>
    <property type="molecule type" value="Genomic_DNA"/>
</dbReference>
<dbReference type="Proteomes" id="UP000036932">
    <property type="component" value="Unassembled WGS sequence"/>
</dbReference>
<gene>
    <name evidence="2" type="ORF">AM231_13765</name>
</gene>
<accession>A0A0M1P6I8</accession>
<dbReference type="AlphaFoldDB" id="A0A0M1P6I8"/>
<dbReference type="PATRIC" id="fig|1705565.3.peg.4788"/>
<keyword evidence="3" id="KW-1185">Reference proteome</keyword>
<evidence type="ECO:0000313" key="3">
    <source>
        <dbReference type="Proteomes" id="UP000036932"/>
    </source>
</evidence>
<reference evidence="3" key="1">
    <citation type="submission" date="2015-08" db="EMBL/GenBank/DDBJ databases">
        <title>Genome sequencing project for genomic taxonomy and phylogenomics of Bacillus-like bacteria.</title>
        <authorList>
            <person name="Liu B."/>
            <person name="Wang J."/>
            <person name="Zhu Y."/>
            <person name="Liu G."/>
            <person name="Chen Q."/>
            <person name="Chen Z."/>
            <person name="Lan J."/>
            <person name="Che J."/>
            <person name="Ge C."/>
            <person name="Shi H."/>
            <person name="Pan Z."/>
            <person name="Liu X."/>
        </authorList>
    </citation>
    <scope>NUCLEOTIDE SEQUENCE [LARGE SCALE GENOMIC DNA]</scope>
    <source>
        <strain evidence="3">FJAT-22460</strain>
    </source>
</reference>
<evidence type="ECO:0000313" key="2">
    <source>
        <dbReference type="EMBL" id="KOR90098.1"/>
    </source>
</evidence>
<dbReference type="SUPFAM" id="SSF48452">
    <property type="entry name" value="TPR-like"/>
    <property type="match status" value="1"/>
</dbReference>
<evidence type="ECO:0000256" key="1">
    <source>
        <dbReference type="SAM" id="Phobius"/>
    </source>
</evidence>
<keyword evidence="1" id="KW-0472">Membrane</keyword>
<evidence type="ECO:0008006" key="4">
    <source>
        <dbReference type="Google" id="ProtNLM"/>
    </source>
</evidence>
<comment type="caution">
    <text evidence="2">The sequence shown here is derived from an EMBL/GenBank/DDBJ whole genome shotgun (WGS) entry which is preliminary data.</text>
</comment>